<dbReference type="PRINTS" id="PR00039">
    <property type="entry name" value="HTHLYSR"/>
</dbReference>
<dbReference type="GeneID" id="79918596"/>
<dbReference type="EMBL" id="JAKNAP010000028">
    <property type="protein sequence ID" value="MDE1357561.1"/>
    <property type="molecule type" value="Genomic_DNA"/>
</dbReference>
<evidence type="ECO:0000313" key="10">
    <source>
        <dbReference type="Proteomes" id="UP001241226"/>
    </source>
</evidence>
<dbReference type="Proteomes" id="UP001239257">
    <property type="component" value="Chromosome 2"/>
</dbReference>
<dbReference type="PANTHER" id="PTHR30126">
    <property type="entry name" value="HTH-TYPE TRANSCRIPTIONAL REGULATOR"/>
    <property type="match status" value="1"/>
</dbReference>
<dbReference type="Gene3D" id="3.40.190.10">
    <property type="entry name" value="Periplasmic binding protein-like II"/>
    <property type="match status" value="2"/>
</dbReference>
<proteinExistence type="inferred from homology"/>
<evidence type="ECO:0000256" key="1">
    <source>
        <dbReference type="ARBA" id="ARBA00009437"/>
    </source>
</evidence>
<reference evidence="6 10" key="1">
    <citation type="submission" date="2022-02" db="EMBL/GenBank/DDBJ databases">
        <title>Emergence and expansion in Europe of a Vibrio aestuarianus clonal complex pathogenic for oysters.</title>
        <authorList>
            <person name="Mesnil A."/>
            <person name="Travers M.-A."/>
        </authorList>
    </citation>
    <scope>NUCLEOTIDE SEQUENCE</scope>
    <source>
        <strain evidence="6">151-ITT-15-cp-1</strain>
        <strain evidence="8 10">U17</strain>
        <strain evidence="7">U29</strain>
    </source>
</reference>
<keyword evidence="3" id="KW-0238">DNA-binding</keyword>
<evidence type="ECO:0000313" key="9">
    <source>
        <dbReference type="Proteomes" id="UP001140973"/>
    </source>
</evidence>
<dbReference type="Proteomes" id="UP001241226">
    <property type="component" value="Chromosome 2"/>
</dbReference>
<evidence type="ECO:0000313" key="7">
    <source>
        <dbReference type="EMBL" id="WGK83593.1"/>
    </source>
</evidence>
<dbReference type="EMBL" id="CP118710">
    <property type="protein sequence ID" value="WGK83593.1"/>
    <property type="molecule type" value="Genomic_DNA"/>
</dbReference>
<dbReference type="PROSITE" id="PS50931">
    <property type="entry name" value="HTH_LYSR"/>
    <property type="match status" value="1"/>
</dbReference>
<dbReference type="AlphaFoldDB" id="A0A9X4J461"/>
<dbReference type="InterPro" id="IPR000847">
    <property type="entry name" value="LysR_HTH_N"/>
</dbReference>
<dbReference type="InterPro" id="IPR036390">
    <property type="entry name" value="WH_DNA-bd_sf"/>
</dbReference>
<accession>A0A9X4J461</accession>
<dbReference type="InterPro" id="IPR036388">
    <property type="entry name" value="WH-like_DNA-bd_sf"/>
</dbReference>
<dbReference type="Proteomes" id="UP001140973">
    <property type="component" value="Unassembled WGS sequence"/>
</dbReference>
<evidence type="ECO:0000256" key="3">
    <source>
        <dbReference type="ARBA" id="ARBA00023125"/>
    </source>
</evidence>
<dbReference type="SUPFAM" id="SSF46785">
    <property type="entry name" value="Winged helix' DNA-binding domain"/>
    <property type="match status" value="1"/>
</dbReference>
<organism evidence="6 9">
    <name type="scientific">Vibrio aestuarianus</name>
    <dbReference type="NCBI Taxonomy" id="28171"/>
    <lineage>
        <taxon>Bacteria</taxon>
        <taxon>Pseudomonadati</taxon>
        <taxon>Pseudomonadota</taxon>
        <taxon>Gammaproteobacteria</taxon>
        <taxon>Vibrionales</taxon>
        <taxon>Vibrionaceae</taxon>
        <taxon>Vibrio</taxon>
    </lineage>
</organism>
<dbReference type="GO" id="GO:0003700">
    <property type="term" value="F:DNA-binding transcription factor activity"/>
    <property type="evidence" value="ECO:0007669"/>
    <property type="project" value="InterPro"/>
</dbReference>
<evidence type="ECO:0000313" key="8">
    <source>
        <dbReference type="EMBL" id="WGK86755.1"/>
    </source>
</evidence>
<dbReference type="Pfam" id="PF03466">
    <property type="entry name" value="LysR_substrate"/>
    <property type="match status" value="1"/>
</dbReference>
<dbReference type="SUPFAM" id="SSF53850">
    <property type="entry name" value="Periplasmic binding protein-like II"/>
    <property type="match status" value="1"/>
</dbReference>
<name>A0A9X4J461_9VIBR</name>
<keyword evidence="2" id="KW-0805">Transcription regulation</keyword>
<dbReference type="GO" id="GO:0000976">
    <property type="term" value="F:transcription cis-regulatory region binding"/>
    <property type="evidence" value="ECO:0007669"/>
    <property type="project" value="TreeGrafter"/>
</dbReference>
<dbReference type="Gene3D" id="1.10.10.10">
    <property type="entry name" value="Winged helix-like DNA-binding domain superfamily/Winged helix DNA-binding domain"/>
    <property type="match status" value="1"/>
</dbReference>
<evidence type="ECO:0000256" key="4">
    <source>
        <dbReference type="ARBA" id="ARBA00023163"/>
    </source>
</evidence>
<keyword evidence="4" id="KW-0804">Transcription</keyword>
<comment type="similarity">
    <text evidence="1">Belongs to the LysR transcriptional regulatory family.</text>
</comment>
<dbReference type="EMBL" id="CP118712">
    <property type="protein sequence ID" value="WGK86755.1"/>
    <property type="molecule type" value="Genomic_DNA"/>
</dbReference>
<dbReference type="RefSeq" id="WP_176245771.1">
    <property type="nucleotide sequence ID" value="NZ_CALYLG010000266.1"/>
</dbReference>
<evidence type="ECO:0000313" key="6">
    <source>
        <dbReference type="EMBL" id="MDE1357561.1"/>
    </source>
</evidence>
<protein>
    <submittedName>
        <fullName evidence="6">LysR family transcriptional regulator</fullName>
    </submittedName>
</protein>
<evidence type="ECO:0000256" key="2">
    <source>
        <dbReference type="ARBA" id="ARBA00023015"/>
    </source>
</evidence>
<dbReference type="Pfam" id="PF00126">
    <property type="entry name" value="HTH_1"/>
    <property type="match status" value="1"/>
</dbReference>
<dbReference type="CDD" id="cd05466">
    <property type="entry name" value="PBP2_LTTR_substrate"/>
    <property type="match status" value="1"/>
</dbReference>
<dbReference type="InterPro" id="IPR005119">
    <property type="entry name" value="LysR_subst-bd"/>
</dbReference>
<dbReference type="PANTHER" id="PTHR30126:SF97">
    <property type="entry name" value="HTH-TYPE TRANSCRIPTIONAL REGULATOR ABGR"/>
    <property type="match status" value="1"/>
</dbReference>
<evidence type="ECO:0000259" key="5">
    <source>
        <dbReference type="PROSITE" id="PS50931"/>
    </source>
</evidence>
<feature type="domain" description="HTH lysR-type" evidence="5">
    <location>
        <begin position="1"/>
        <end position="57"/>
    </location>
</feature>
<sequence>MDKIHRYFLMVALESNIKQAAEKLHISQPSLTTAIKKLENEMGVALFVRRSKGVELTAYGQIFKEYVQDQQEKHQYLLHQFNDMQQRHQGKLKLGTGEAWWELFVKNTVEQYQKQTPHSSIHLEFGNNLSLIHHLVQGDIDLFIGHEVHGLHERCKVNFHPLLQDQEAIFVRPQHPLLQKKKCSEDQLLLKQSQYPIIRVTPDHARHRSVLAEHASLAQQYSEQRENKRTIYDIDSLFASLDILEKIDAVMPYSDRMCNWMASKHMETLVINTQKKGNVGIYTKQGICDEKITTFIDILTTHV</sequence>
<gene>
    <name evidence="6" type="ORF">L9W73_09635</name>
    <name evidence="7" type="ORF">PYE51_14335</name>
    <name evidence="8" type="ORF">PYE67_17545</name>
</gene>